<dbReference type="Gene3D" id="3.30.720.120">
    <property type="match status" value="1"/>
</dbReference>
<dbReference type="Gene3D" id="3.30.720.110">
    <property type="match status" value="1"/>
</dbReference>
<keyword evidence="3" id="KW-1185">Reference proteome</keyword>
<dbReference type="InterPro" id="IPR004360">
    <property type="entry name" value="Glyas_Fos-R_dOase_dom"/>
</dbReference>
<proteinExistence type="predicted"/>
<dbReference type="InterPro" id="IPR037523">
    <property type="entry name" value="VOC_core"/>
</dbReference>
<evidence type="ECO:0000259" key="1">
    <source>
        <dbReference type="PROSITE" id="PS51819"/>
    </source>
</evidence>
<dbReference type="SUPFAM" id="SSF54593">
    <property type="entry name" value="Glyoxalase/Bleomycin resistance protein/Dihydroxybiphenyl dioxygenase"/>
    <property type="match status" value="1"/>
</dbReference>
<reference evidence="3" key="1">
    <citation type="journal article" date="2019" name="Int. J. Syst. Evol. Microbiol.">
        <title>The Global Catalogue of Microorganisms (GCM) 10K type strain sequencing project: providing services to taxonomists for standard genome sequencing and annotation.</title>
        <authorList>
            <consortium name="The Broad Institute Genomics Platform"/>
            <consortium name="The Broad Institute Genome Sequencing Center for Infectious Disease"/>
            <person name="Wu L."/>
            <person name="Ma J."/>
        </authorList>
    </citation>
    <scope>NUCLEOTIDE SEQUENCE [LARGE SCALE GENOMIC DNA]</scope>
    <source>
        <strain evidence="3">CCM 8391</strain>
    </source>
</reference>
<dbReference type="EMBL" id="JBHSQW010000015">
    <property type="protein sequence ID" value="MFC5994064.1"/>
    <property type="molecule type" value="Genomic_DNA"/>
</dbReference>
<dbReference type="PROSITE" id="PS51819">
    <property type="entry name" value="VOC"/>
    <property type="match status" value="1"/>
</dbReference>
<dbReference type="InterPro" id="IPR029068">
    <property type="entry name" value="Glyas_Bleomycin-R_OHBP_Dase"/>
</dbReference>
<dbReference type="Proteomes" id="UP001596302">
    <property type="component" value="Unassembled WGS sequence"/>
</dbReference>
<dbReference type="Pfam" id="PF00903">
    <property type="entry name" value="Glyoxalase"/>
    <property type="match status" value="1"/>
</dbReference>
<protein>
    <submittedName>
        <fullName evidence="2">VOC family protein</fullName>
    </submittedName>
</protein>
<dbReference type="PANTHER" id="PTHR34109:SF1">
    <property type="entry name" value="VOC DOMAIN-CONTAINING PROTEIN"/>
    <property type="match status" value="1"/>
</dbReference>
<sequence length="127" mass="13694">MSIHPVLRYTDAPAAIAFLTDTFGLVQGHTSTDDAGTVTHAELSWDDAVVMLGTRSDPPGMFDTGRAVLYLTTDDPDALHERVAAAGAEIVYGPCEQPYGFREFGAKDPEGNVWCFGAYRPTAQVSR</sequence>
<feature type="domain" description="VOC" evidence="1">
    <location>
        <begin position="1"/>
        <end position="119"/>
    </location>
</feature>
<comment type="caution">
    <text evidence="2">The sequence shown here is derived from an EMBL/GenBank/DDBJ whole genome shotgun (WGS) entry which is preliminary data.</text>
</comment>
<dbReference type="PANTHER" id="PTHR34109">
    <property type="entry name" value="BNAUNNG04460D PROTEIN-RELATED"/>
    <property type="match status" value="1"/>
</dbReference>
<organism evidence="2 3">
    <name type="scientific">Pseudonocardia hispaniensis</name>
    <dbReference type="NCBI Taxonomy" id="904933"/>
    <lineage>
        <taxon>Bacteria</taxon>
        <taxon>Bacillati</taxon>
        <taxon>Actinomycetota</taxon>
        <taxon>Actinomycetes</taxon>
        <taxon>Pseudonocardiales</taxon>
        <taxon>Pseudonocardiaceae</taxon>
        <taxon>Pseudonocardia</taxon>
    </lineage>
</organism>
<name>A0ABW1IZX2_9PSEU</name>
<evidence type="ECO:0000313" key="2">
    <source>
        <dbReference type="EMBL" id="MFC5994064.1"/>
    </source>
</evidence>
<evidence type="ECO:0000313" key="3">
    <source>
        <dbReference type="Proteomes" id="UP001596302"/>
    </source>
</evidence>
<accession>A0ABW1IZX2</accession>
<dbReference type="RefSeq" id="WP_379584104.1">
    <property type="nucleotide sequence ID" value="NZ_JBHSQW010000015.1"/>
</dbReference>
<gene>
    <name evidence="2" type="ORF">ACFQE5_07545</name>
</gene>